<dbReference type="EMBL" id="ABEU02000328">
    <property type="protein sequence ID" value="PNR25933.1"/>
    <property type="molecule type" value="Genomic_DNA"/>
</dbReference>
<evidence type="ECO:0000313" key="2">
    <source>
        <dbReference type="EMBL" id="PNR26113.1"/>
    </source>
</evidence>
<dbReference type="EMBL" id="ABEU02000020">
    <property type="protein sequence ID" value="PNR32533.1"/>
    <property type="molecule type" value="Genomic_DNA"/>
</dbReference>
<protein>
    <submittedName>
        <fullName evidence="3 6">Uncharacterized protein</fullName>
    </submittedName>
</protein>
<dbReference type="Gramene" id="Pp3c20_160V3.1">
    <property type="protein sequence ID" value="PAC:32947945.CDS.1"/>
    <property type="gene ID" value="Pp3c20_160"/>
</dbReference>
<evidence type="ECO:0000313" key="6">
    <source>
        <dbReference type="EnsemblPlants" id="PAC:32947945.CDS.1"/>
    </source>
</evidence>
<accession>A0A2K1IA13</accession>
<sequence>MRSYQGYYTRSHQNSEVKRLWAGIVLGWVTSREVPVLHPFCIRLNLLRRGIFFSDMAVHLAFVM</sequence>
<dbReference type="Proteomes" id="UP000006727">
    <property type="component" value="Chromosome 20"/>
</dbReference>
<organism evidence="3">
    <name type="scientific">Physcomitrium patens</name>
    <name type="common">Spreading-leaved earth moss</name>
    <name type="synonym">Physcomitrella patens</name>
    <dbReference type="NCBI Taxonomy" id="3218"/>
    <lineage>
        <taxon>Eukaryota</taxon>
        <taxon>Viridiplantae</taxon>
        <taxon>Streptophyta</taxon>
        <taxon>Embryophyta</taxon>
        <taxon>Bryophyta</taxon>
        <taxon>Bryophytina</taxon>
        <taxon>Bryopsida</taxon>
        <taxon>Funariidae</taxon>
        <taxon>Funariales</taxon>
        <taxon>Funariaceae</taxon>
        <taxon>Physcomitrium</taxon>
    </lineage>
</organism>
<evidence type="ECO:0000313" key="5">
    <source>
        <dbReference type="EMBL" id="PNR32533.1"/>
    </source>
</evidence>
<reference evidence="3 7" key="2">
    <citation type="journal article" date="2018" name="Plant J.">
        <title>The Physcomitrella patens chromosome-scale assembly reveals moss genome structure and evolution.</title>
        <authorList>
            <person name="Lang D."/>
            <person name="Ullrich K.K."/>
            <person name="Murat F."/>
            <person name="Fuchs J."/>
            <person name="Jenkins J."/>
            <person name="Haas F.B."/>
            <person name="Piednoel M."/>
            <person name="Gundlach H."/>
            <person name="Van Bel M."/>
            <person name="Meyberg R."/>
            <person name="Vives C."/>
            <person name="Morata J."/>
            <person name="Symeonidi A."/>
            <person name="Hiss M."/>
            <person name="Muchero W."/>
            <person name="Kamisugi Y."/>
            <person name="Saleh O."/>
            <person name="Blanc G."/>
            <person name="Decker E.L."/>
            <person name="van Gessel N."/>
            <person name="Grimwood J."/>
            <person name="Hayes R.D."/>
            <person name="Graham S.W."/>
            <person name="Gunter L.E."/>
            <person name="McDaniel S.F."/>
            <person name="Hoernstein S.N.W."/>
            <person name="Larsson A."/>
            <person name="Li F.W."/>
            <person name="Perroud P.F."/>
            <person name="Phillips J."/>
            <person name="Ranjan P."/>
            <person name="Rokshar D.S."/>
            <person name="Rothfels C.J."/>
            <person name="Schneider L."/>
            <person name="Shu S."/>
            <person name="Stevenson D.W."/>
            <person name="Thummler F."/>
            <person name="Tillich M."/>
            <person name="Villarreal Aguilar J.C."/>
            <person name="Widiez T."/>
            <person name="Wong G.K."/>
            <person name="Wymore A."/>
            <person name="Zhang Y."/>
            <person name="Zimmer A.D."/>
            <person name="Quatrano R.S."/>
            <person name="Mayer K.F.X."/>
            <person name="Goodstein D."/>
            <person name="Casacuberta J.M."/>
            <person name="Vandepoele K."/>
            <person name="Reski R."/>
            <person name="Cuming A.C."/>
            <person name="Tuskan G.A."/>
            <person name="Maumus F."/>
            <person name="Salse J."/>
            <person name="Schmutz J."/>
            <person name="Rensing S.A."/>
        </authorList>
    </citation>
    <scope>NUCLEOTIDE SEQUENCE [LARGE SCALE GENOMIC DNA]</scope>
    <source>
        <strain evidence="6 7">cv. Gransden 2004</strain>
    </source>
</reference>
<evidence type="ECO:0000313" key="3">
    <source>
        <dbReference type="EMBL" id="PNR26115.1"/>
    </source>
</evidence>
<keyword evidence="7" id="KW-1185">Reference proteome</keyword>
<evidence type="ECO:0000313" key="4">
    <source>
        <dbReference type="EMBL" id="PNR26122.1"/>
    </source>
</evidence>
<gene>
    <name evidence="5" type="ORF">PHYPA_024475</name>
    <name evidence="4" type="ORF">PHYPA_031110</name>
    <name evidence="3" type="ORF">PHYPA_031115</name>
    <name evidence="2" type="ORF">PHYPA_031119</name>
    <name evidence="1" type="ORF">PHYPA_031299</name>
</gene>
<reference evidence="6" key="3">
    <citation type="submission" date="2020-12" db="UniProtKB">
        <authorList>
            <consortium name="EnsemblPlants"/>
        </authorList>
    </citation>
    <scope>IDENTIFICATION</scope>
</reference>
<dbReference type="EMBL" id="ABEU02000053">
    <property type="protein sequence ID" value="PNR26113.1"/>
    <property type="molecule type" value="Genomic_DNA"/>
</dbReference>
<dbReference type="EMBL" id="ABEU02000048">
    <property type="protein sequence ID" value="PNR26115.1"/>
    <property type="molecule type" value="Genomic_DNA"/>
</dbReference>
<dbReference type="InParanoid" id="A0A2K1IA13"/>
<dbReference type="EnsemblPlants" id="Pp3c20_160V3.1">
    <property type="protein sequence ID" value="PAC:32947945.CDS.1"/>
    <property type="gene ID" value="Pp3c20_160"/>
</dbReference>
<evidence type="ECO:0000313" key="1">
    <source>
        <dbReference type="EMBL" id="PNR25933.1"/>
    </source>
</evidence>
<dbReference type="AlphaFoldDB" id="A0A2K1IA13"/>
<name>A0A2K1IA13_PHYPA</name>
<proteinExistence type="predicted"/>
<evidence type="ECO:0000313" key="7">
    <source>
        <dbReference type="Proteomes" id="UP000006727"/>
    </source>
</evidence>
<dbReference type="EMBL" id="ABEU02000037">
    <property type="protein sequence ID" value="PNR26122.1"/>
    <property type="molecule type" value="Genomic_DNA"/>
</dbReference>
<reference evidence="3 7" key="1">
    <citation type="journal article" date="2008" name="Science">
        <title>The Physcomitrella genome reveals evolutionary insights into the conquest of land by plants.</title>
        <authorList>
            <person name="Rensing S."/>
            <person name="Lang D."/>
            <person name="Zimmer A."/>
            <person name="Terry A."/>
            <person name="Salamov A."/>
            <person name="Shapiro H."/>
            <person name="Nishiyama T."/>
            <person name="Perroud P.-F."/>
            <person name="Lindquist E."/>
            <person name="Kamisugi Y."/>
            <person name="Tanahashi T."/>
            <person name="Sakakibara K."/>
            <person name="Fujita T."/>
            <person name="Oishi K."/>
            <person name="Shin-I T."/>
            <person name="Kuroki Y."/>
            <person name="Toyoda A."/>
            <person name="Suzuki Y."/>
            <person name="Hashimoto A."/>
            <person name="Yamaguchi K."/>
            <person name="Sugano A."/>
            <person name="Kohara Y."/>
            <person name="Fujiyama A."/>
            <person name="Anterola A."/>
            <person name="Aoki S."/>
            <person name="Ashton N."/>
            <person name="Barbazuk W.B."/>
            <person name="Barker E."/>
            <person name="Bennetzen J."/>
            <person name="Bezanilla M."/>
            <person name="Blankenship R."/>
            <person name="Cho S.H."/>
            <person name="Dutcher S."/>
            <person name="Estelle M."/>
            <person name="Fawcett J.A."/>
            <person name="Gundlach H."/>
            <person name="Hanada K."/>
            <person name="Heyl A."/>
            <person name="Hicks K.A."/>
            <person name="Hugh J."/>
            <person name="Lohr M."/>
            <person name="Mayer K."/>
            <person name="Melkozernov A."/>
            <person name="Murata T."/>
            <person name="Nelson D."/>
            <person name="Pils B."/>
            <person name="Prigge M."/>
            <person name="Reiss B."/>
            <person name="Renner T."/>
            <person name="Rombauts S."/>
            <person name="Rushton P."/>
            <person name="Sanderfoot A."/>
            <person name="Schween G."/>
            <person name="Shiu S.-H."/>
            <person name="Stueber K."/>
            <person name="Theodoulou F.L."/>
            <person name="Tu H."/>
            <person name="Van de Peer Y."/>
            <person name="Verrier P.J."/>
            <person name="Waters E."/>
            <person name="Wood A."/>
            <person name="Yang L."/>
            <person name="Cove D."/>
            <person name="Cuming A."/>
            <person name="Hasebe M."/>
            <person name="Lucas S."/>
            <person name="Mishler D.B."/>
            <person name="Reski R."/>
            <person name="Grigoriev I."/>
            <person name="Quatrano R.S."/>
            <person name="Boore J.L."/>
        </authorList>
    </citation>
    <scope>NUCLEOTIDE SEQUENCE [LARGE SCALE GENOMIC DNA]</scope>
    <source>
        <strain evidence="6 7">cv. Gransden 2004</strain>
    </source>
</reference>